<dbReference type="EMBL" id="JAWDGP010003022">
    <property type="protein sequence ID" value="KAK3778068.1"/>
    <property type="molecule type" value="Genomic_DNA"/>
</dbReference>
<evidence type="ECO:0000313" key="8">
    <source>
        <dbReference type="EMBL" id="KAK3778068.1"/>
    </source>
</evidence>
<evidence type="ECO:0000313" key="9">
    <source>
        <dbReference type="Proteomes" id="UP001283361"/>
    </source>
</evidence>
<dbReference type="GO" id="GO:0042981">
    <property type="term" value="P:regulation of apoptotic process"/>
    <property type="evidence" value="ECO:0007669"/>
    <property type="project" value="InterPro"/>
</dbReference>
<dbReference type="Proteomes" id="UP001283361">
    <property type="component" value="Unassembled WGS sequence"/>
</dbReference>
<evidence type="ECO:0000256" key="3">
    <source>
        <dbReference type="ARBA" id="ARBA00022692"/>
    </source>
</evidence>
<dbReference type="GO" id="GO:0051400">
    <property type="term" value="F:BH domain binding"/>
    <property type="evidence" value="ECO:0007669"/>
    <property type="project" value="TreeGrafter"/>
</dbReference>
<dbReference type="GO" id="GO:0001836">
    <property type="term" value="P:release of cytochrome c from mitochondria"/>
    <property type="evidence" value="ECO:0007669"/>
    <property type="project" value="TreeGrafter"/>
</dbReference>
<evidence type="ECO:0000256" key="5">
    <source>
        <dbReference type="ARBA" id="ARBA00022989"/>
    </source>
</evidence>
<keyword evidence="3" id="KW-0812">Transmembrane</keyword>
<proteinExistence type="inferred from homology"/>
<protein>
    <recommendedName>
        <fullName evidence="7">Bcl-2 Bcl-2 homology region 1-3 domain-containing protein</fullName>
    </recommendedName>
</protein>
<dbReference type="CDD" id="cd06845">
    <property type="entry name" value="Bcl-2_like"/>
    <property type="match status" value="1"/>
</dbReference>
<dbReference type="SMART" id="SM00337">
    <property type="entry name" value="BCL"/>
    <property type="match status" value="1"/>
</dbReference>
<dbReference type="PROSITE" id="PS50062">
    <property type="entry name" value="BCL2_FAMILY"/>
    <property type="match status" value="1"/>
</dbReference>
<dbReference type="PROSITE" id="PS01258">
    <property type="entry name" value="BH2"/>
    <property type="match status" value="1"/>
</dbReference>
<dbReference type="PANTHER" id="PTHR11256:SF47">
    <property type="entry name" value="BCL-2-LIKE PROTEIN 10"/>
    <property type="match status" value="1"/>
</dbReference>
<comment type="similarity">
    <text evidence="2">Belongs to the Bcl-2 family.</text>
</comment>
<evidence type="ECO:0000256" key="2">
    <source>
        <dbReference type="ARBA" id="ARBA00009458"/>
    </source>
</evidence>
<gene>
    <name evidence="8" type="ORF">RRG08_044684</name>
</gene>
<keyword evidence="5" id="KW-1133">Transmembrane helix</keyword>
<feature type="domain" description="Bcl-2 Bcl-2 homology region 1-3" evidence="7">
    <location>
        <begin position="116"/>
        <end position="218"/>
    </location>
</feature>
<dbReference type="Gene3D" id="1.10.437.10">
    <property type="entry name" value="Blc2-like"/>
    <property type="match status" value="1"/>
</dbReference>
<comment type="subcellular location">
    <subcellularLocation>
        <location evidence="1">Endomembrane system</location>
    </subcellularLocation>
</comment>
<dbReference type="InterPro" id="IPR026298">
    <property type="entry name" value="Bcl-2_fam"/>
</dbReference>
<evidence type="ECO:0000259" key="7">
    <source>
        <dbReference type="SMART" id="SM00337"/>
    </source>
</evidence>
<accession>A0AAE0ZZB5</accession>
<dbReference type="GO" id="GO:0012505">
    <property type="term" value="C:endomembrane system"/>
    <property type="evidence" value="ECO:0007669"/>
    <property type="project" value="UniProtKB-SubCell"/>
</dbReference>
<keyword evidence="6" id="KW-0472">Membrane</keyword>
<dbReference type="InterPro" id="IPR002475">
    <property type="entry name" value="Bcl2-like"/>
</dbReference>
<sequence length="256" mass="28781">MSDVDLDLDIMPGPPVSSGSISLSISASRGLELGINKMKPFKHLTQMFGVLSGYTVHDQSINFTRSERDVGVQTEQSEGAKLEVVKDTAEAIALDIVLNFDSATPRNPPSKFCRTMRRIVKDMLERHDMVFKGMLNKLNLDKDNFFQTFVIVCDEIFADGEVNWGRIVAVYAFAVRLAKYHQVNTSQSETLDQEKIAMFLGKYVACKLGKWILTHGGWDAFVEFFPDHREFEEKIWKGLVLTAIGFVALGTMMASR</sequence>
<dbReference type="PRINTS" id="PR01862">
    <property type="entry name" value="BCL2FAMILY"/>
</dbReference>
<dbReference type="InterPro" id="IPR036834">
    <property type="entry name" value="Bcl-2-like_sf"/>
</dbReference>
<name>A0AAE0ZZB5_9GAST</name>
<dbReference type="InterPro" id="IPR020726">
    <property type="entry name" value="Bcl2_BH2_motif_CS"/>
</dbReference>
<dbReference type="InterPro" id="IPR046371">
    <property type="entry name" value="Bcl-2_BH1-3"/>
</dbReference>
<evidence type="ECO:0000256" key="6">
    <source>
        <dbReference type="ARBA" id="ARBA00023136"/>
    </source>
</evidence>
<organism evidence="8 9">
    <name type="scientific">Elysia crispata</name>
    <name type="common">lettuce slug</name>
    <dbReference type="NCBI Taxonomy" id="231223"/>
    <lineage>
        <taxon>Eukaryota</taxon>
        <taxon>Metazoa</taxon>
        <taxon>Spiralia</taxon>
        <taxon>Lophotrochozoa</taxon>
        <taxon>Mollusca</taxon>
        <taxon>Gastropoda</taxon>
        <taxon>Heterobranchia</taxon>
        <taxon>Euthyneura</taxon>
        <taxon>Panpulmonata</taxon>
        <taxon>Sacoglossa</taxon>
        <taxon>Placobranchoidea</taxon>
        <taxon>Plakobranchidae</taxon>
        <taxon>Elysia</taxon>
    </lineage>
</organism>
<reference evidence="8" key="1">
    <citation type="journal article" date="2023" name="G3 (Bethesda)">
        <title>A reference genome for the long-term kleptoplast-retaining sea slug Elysia crispata morphotype clarki.</title>
        <authorList>
            <person name="Eastman K.E."/>
            <person name="Pendleton A.L."/>
            <person name="Shaikh M.A."/>
            <person name="Suttiyut T."/>
            <person name="Ogas R."/>
            <person name="Tomko P."/>
            <person name="Gavelis G."/>
            <person name="Widhalm J.R."/>
            <person name="Wisecaver J.H."/>
        </authorList>
    </citation>
    <scope>NUCLEOTIDE SEQUENCE</scope>
    <source>
        <strain evidence="8">ECLA1</strain>
    </source>
</reference>
<dbReference type="PANTHER" id="PTHR11256">
    <property type="entry name" value="BCL-2 RELATED"/>
    <property type="match status" value="1"/>
</dbReference>
<keyword evidence="4" id="KW-0053">Apoptosis</keyword>
<dbReference type="GO" id="GO:0005741">
    <property type="term" value="C:mitochondrial outer membrane"/>
    <property type="evidence" value="ECO:0007669"/>
    <property type="project" value="TreeGrafter"/>
</dbReference>
<dbReference type="SUPFAM" id="SSF56854">
    <property type="entry name" value="Bcl-2 inhibitors of programmed cell death"/>
    <property type="match status" value="1"/>
</dbReference>
<evidence type="ECO:0000256" key="1">
    <source>
        <dbReference type="ARBA" id="ARBA00004308"/>
    </source>
</evidence>
<dbReference type="AlphaFoldDB" id="A0AAE0ZZB5"/>
<evidence type="ECO:0000256" key="4">
    <source>
        <dbReference type="ARBA" id="ARBA00022703"/>
    </source>
</evidence>
<dbReference type="GO" id="GO:0008630">
    <property type="term" value="P:intrinsic apoptotic signaling pathway in response to DNA damage"/>
    <property type="evidence" value="ECO:0007669"/>
    <property type="project" value="TreeGrafter"/>
</dbReference>
<dbReference type="Pfam" id="PF00452">
    <property type="entry name" value="Bcl-2"/>
    <property type="match status" value="1"/>
</dbReference>
<comment type="caution">
    <text evidence="8">The sequence shown here is derived from an EMBL/GenBank/DDBJ whole genome shotgun (WGS) entry which is preliminary data.</text>
</comment>
<dbReference type="GO" id="GO:0097192">
    <property type="term" value="P:extrinsic apoptotic signaling pathway in absence of ligand"/>
    <property type="evidence" value="ECO:0007669"/>
    <property type="project" value="TreeGrafter"/>
</dbReference>
<keyword evidence="9" id="KW-1185">Reference proteome</keyword>